<gene>
    <name evidence="2" type="ORF">AQPW35_10690</name>
</gene>
<dbReference type="Gene3D" id="1.10.10.10">
    <property type="entry name" value="Winged helix-like DNA-binding domain superfamily/Winged helix DNA-binding domain"/>
    <property type="match status" value="1"/>
</dbReference>
<reference evidence="3" key="1">
    <citation type="submission" date="2019-03" db="EMBL/GenBank/DDBJ databases">
        <title>Aquabacterium pictum sp.nov., the first bacteriochlorophyll a-containing freshwater bacterium in the genus Aquabacterium of the class Betaproteobacteria.</title>
        <authorList>
            <person name="Hirose S."/>
            <person name="Tank M."/>
            <person name="Hara E."/>
            <person name="Tamaki H."/>
            <person name="Takaichi S."/>
            <person name="Haruta S."/>
            <person name="Hanada S."/>
        </authorList>
    </citation>
    <scope>NUCLEOTIDE SEQUENCE [LARGE SCALE GENOMIC DNA]</scope>
    <source>
        <strain evidence="3">W35</strain>
    </source>
</reference>
<dbReference type="Gene3D" id="1.25.40.10">
    <property type="entry name" value="Tetratricopeptide repeat domain"/>
    <property type="match status" value="1"/>
</dbReference>
<dbReference type="InterPro" id="IPR005158">
    <property type="entry name" value="BTAD"/>
</dbReference>
<proteinExistence type="predicted"/>
<evidence type="ECO:0000313" key="2">
    <source>
        <dbReference type="EMBL" id="GCL61988.1"/>
    </source>
</evidence>
<dbReference type="Proteomes" id="UP000301751">
    <property type="component" value="Unassembled WGS sequence"/>
</dbReference>
<dbReference type="EMBL" id="BJCL01000002">
    <property type="protein sequence ID" value="GCL61988.1"/>
    <property type="molecule type" value="Genomic_DNA"/>
</dbReference>
<dbReference type="AlphaFoldDB" id="A0A480ATE7"/>
<name>A0A480ATE7_9BURK</name>
<organism evidence="2 3">
    <name type="scientific">Pseudaquabacterium pictum</name>
    <dbReference type="NCBI Taxonomy" id="2315236"/>
    <lineage>
        <taxon>Bacteria</taxon>
        <taxon>Pseudomonadati</taxon>
        <taxon>Pseudomonadota</taxon>
        <taxon>Betaproteobacteria</taxon>
        <taxon>Burkholderiales</taxon>
        <taxon>Sphaerotilaceae</taxon>
        <taxon>Pseudaquabacterium</taxon>
    </lineage>
</organism>
<comment type="caution">
    <text evidence="2">The sequence shown here is derived from an EMBL/GenBank/DDBJ whole genome shotgun (WGS) entry which is preliminary data.</text>
</comment>
<accession>A0A480ATE7</accession>
<sequence>MLSLRLLGPVSLLQDDQLLPLPMHKAQALLLLLALGGPGHRARLASWLWPLADDSASRRNLRRELARLRDAGAGDALRSQGEVLALSPAVQCDALAFAALADGGRAAEALALWRGPLADGLQTGATEAFDDWLAHQRQRLAGRRRQLLAAEAAAAEAAGNLPRALDTVQQLLADDPLQEQLHRRPCACTPPRATAAPH</sequence>
<protein>
    <recommendedName>
        <fullName evidence="1">Bacterial transcriptional activator domain-containing protein</fullName>
    </recommendedName>
</protein>
<feature type="domain" description="Bacterial transcriptional activator" evidence="1">
    <location>
        <begin position="92"/>
        <end position="187"/>
    </location>
</feature>
<evidence type="ECO:0000313" key="3">
    <source>
        <dbReference type="Proteomes" id="UP000301751"/>
    </source>
</evidence>
<dbReference type="SUPFAM" id="SSF48452">
    <property type="entry name" value="TPR-like"/>
    <property type="match status" value="1"/>
</dbReference>
<dbReference type="SMART" id="SM01043">
    <property type="entry name" value="BTAD"/>
    <property type="match status" value="1"/>
</dbReference>
<keyword evidence="3" id="KW-1185">Reference proteome</keyword>
<dbReference type="PANTHER" id="PTHR35807">
    <property type="entry name" value="TRANSCRIPTIONAL REGULATOR REDD-RELATED"/>
    <property type="match status" value="1"/>
</dbReference>
<dbReference type="InterPro" id="IPR036388">
    <property type="entry name" value="WH-like_DNA-bd_sf"/>
</dbReference>
<evidence type="ECO:0000259" key="1">
    <source>
        <dbReference type="SMART" id="SM01043"/>
    </source>
</evidence>
<dbReference type="InterPro" id="IPR011990">
    <property type="entry name" value="TPR-like_helical_dom_sf"/>
</dbReference>
<dbReference type="Pfam" id="PF03704">
    <property type="entry name" value="BTAD"/>
    <property type="match status" value="1"/>
</dbReference>
<dbReference type="InterPro" id="IPR051677">
    <property type="entry name" value="AfsR-DnrI-RedD_regulator"/>
</dbReference>